<reference evidence="1 2" key="1">
    <citation type="submission" date="2022-04" db="EMBL/GenBank/DDBJ databases">
        <title>Chromosome-level reference genomes for two strains of Caenorhabditis briggsae: an improved platform for comparative genomics.</title>
        <authorList>
            <person name="Stevens L."/>
            <person name="Andersen E."/>
        </authorList>
    </citation>
    <scope>NUCLEOTIDE SEQUENCE [LARGE SCALE GENOMIC DNA]</scope>
    <source>
        <strain evidence="1">VX34</strain>
        <tissue evidence="1">Whole-organism</tissue>
    </source>
</reference>
<evidence type="ECO:0000313" key="1">
    <source>
        <dbReference type="EMBL" id="UMM19241.1"/>
    </source>
</evidence>
<proteinExistence type="predicted"/>
<dbReference type="AlphaFoldDB" id="A0AAE9EDK3"/>
<protein>
    <submittedName>
        <fullName evidence="1">Uncharacterized protein</fullName>
    </submittedName>
</protein>
<dbReference type="InterPro" id="IPR021942">
    <property type="entry name" value="DUF3557"/>
</dbReference>
<sequence>MNENCLKTLFSYVANEQRDIQDIEVSSIDIQSDYEFVRIANDCFTIHPRVGGVYSWTFLENSVLKLSSGDKTDNFTATVSSTKHDIYRKIVQMFLNRPGTTIHRLELLDYPDGLEQCKPLRVHHLKWVMSICSERFDYTTFFHCLRSFPIDTVEVKWDGAENMIFSEDVITSARNLSIQTRKALPIEAILKFKSSSVQIDQIISCDDLLKICESWLKNKKPIGSKINIRISTNEMVPFIERSNSKLLTTEENGKIYISMDESRSKMEITMMSSDRITVEVVNKD</sequence>
<dbReference type="Proteomes" id="UP000829354">
    <property type="component" value="Chromosome II"/>
</dbReference>
<dbReference type="Pfam" id="PF12078">
    <property type="entry name" value="DUF3557"/>
    <property type="match status" value="1"/>
</dbReference>
<dbReference type="PANTHER" id="PTHR31379:SF4">
    <property type="entry name" value="F-BOX C PROTEIN-RELATED"/>
    <property type="match status" value="1"/>
</dbReference>
<dbReference type="PANTHER" id="PTHR31379">
    <property type="entry name" value="F-BOX C PROTEIN-RELATED-RELATED"/>
    <property type="match status" value="1"/>
</dbReference>
<accession>A0AAE9EDK3</accession>
<gene>
    <name evidence="1" type="ORF">L5515_014936</name>
</gene>
<evidence type="ECO:0000313" key="2">
    <source>
        <dbReference type="Proteomes" id="UP000829354"/>
    </source>
</evidence>
<keyword evidence="2" id="KW-1185">Reference proteome</keyword>
<dbReference type="EMBL" id="CP092621">
    <property type="protein sequence ID" value="UMM19241.1"/>
    <property type="molecule type" value="Genomic_DNA"/>
</dbReference>
<organism evidence="1 2">
    <name type="scientific">Caenorhabditis briggsae</name>
    <dbReference type="NCBI Taxonomy" id="6238"/>
    <lineage>
        <taxon>Eukaryota</taxon>
        <taxon>Metazoa</taxon>
        <taxon>Ecdysozoa</taxon>
        <taxon>Nematoda</taxon>
        <taxon>Chromadorea</taxon>
        <taxon>Rhabditida</taxon>
        <taxon>Rhabditina</taxon>
        <taxon>Rhabditomorpha</taxon>
        <taxon>Rhabditoidea</taxon>
        <taxon>Rhabditidae</taxon>
        <taxon>Peloderinae</taxon>
        <taxon>Caenorhabditis</taxon>
    </lineage>
</organism>
<name>A0AAE9EDK3_CAEBR</name>